<keyword evidence="4" id="KW-1185">Reference proteome</keyword>
<name>A0AAV3SGG0_HALDO</name>
<dbReference type="NCBIfam" id="NF041333">
    <property type="entry name" value="CruF_Halo"/>
    <property type="match status" value="1"/>
</dbReference>
<dbReference type="NCBIfam" id="TIGR03460">
    <property type="entry name" value="crt_membr_arch"/>
    <property type="match status" value="1"/>
</dbReference>
<evidence type="ECO:0000313" key="5">
    <source>
        <dbReference type="Proteomes" id="UP001500962"/>
    </source>
</evidence>
<evidence type="ECO:0000256" key="1">
    <source>
        <dbReference type="SAM" id="Phobius"/>
    </source>
</evidence>
<dbReference type="EMBL" id="CP095005">
    <property type="protein sequence ID" value="UOO93991.1"/>
    <property type="molecule type" value="Genomic_DNA"/>
</dbReference>
<reference evidence="2" key="1">
    <citation type="journal article" date="2014" name="Int. J. Syst. Evol. Microbiol.">
        <title>Complete genome sequence of Corynebacterium casei LMG S-19264T (=DSM 44701T), isolated from a smear-ripened cheese.</title>
        <authorList>
            <consortium name="US DOE Joint Genome Institute (JGI-PGF)"/>
            <person name="Walter F."/>
            <person name="Albersmeier A."/>
            <person name="Kalinowski J."/>
            <person name="Ruckert C."/>
        </authorList>
    </citation>
    <scope>NUCLEOTIDE SEQUENCE</scope>
    <source>
        <strain evidence="2">JCM 12289</strain>
    </source>
</reference>
<feature type="transmembrane region" description="Helical" evidence="1">
    <location>
        <begin position="192"/>
        <end position="211"/>
    </location>
</feature>
<keyword evidence="1" id="KW-0812">Transmembrane</keyword>
<dbReference type="KEGG" id="hdo:MUK72_08400"/>
<dbReference type="EMBL" id="BAAADN010000030">
    <property type="protein sequence ID" value="GAA0464088.1"/>
    <property type="molecule type" value="Genomic_DNA"/>
</dbReference>
<reference evidence="2" key="3">
    <citation type="submission" date="2023-12" db="EMBL/GenBank/DDBJ databases">
        <authorList>
            <person name="Sun Q."/>
            <person name="Inoue M."/>
        </authorList>
    </citation>
    <scope>NUCLEOTIDE SEQUENCE</scope>
    <source>
        <strain evidence="2">JCM 12289</strain>
    </source>
</reference>
<feature type="transmembrane region" description="Helical" evidence="1">
    <location>
        <begin position="153"/>
        <end position="180"/>
    </location>
</feature>
<reference evidence="3" key="2">
    <citation type="submission" date="2022-04" db="EMBL/GenBank/DDBJ databases">
        <title>Sequencing and genomic assembly of Halococcus dombrowskii.</title>
        <authorList>
            <person name="Lim S.W."/>
            <person name="MacLea K.S."/>
        </authorList>
    </citation>
    <scope>NUCLEOTIDE SEQUENCE</scope>
    <source>
        <strain evidence="3">H4</strain>
    </source>
</reference>
<dbReference type="InterPro" id="IPR053540">
    <property type="entry name" value="BABR_hydratase"/>
</dbReference>
<dbReference type="Proteomes" id="UP001500962">
    <property type="component" value="Unassembled WGS sequence"/>
</dbReference>
<feature type="transmembrane region" description="Helical" evidence="1">
    <location>
        <begin position="232"/>
        <end position="259"/>
    </location>
</feature>
<evidence type="ECO:0000313" key="2">
    <source>
        <dbReference type="EMBL" id="GAA0464088.1"/>
    </source>
</evidence>
<feature type="transmembrane region" description="Helical" evidence="1">
    <location>
        <begin position="117"/>
        <end position="141"/>
    </location>
</feature>
<organism evidence="2 5">
    <name type="scientific">Halococcus dombrowskii</name>
    <dbReference type="NCBI Taxonomy" id="179637"/>
    <lineage>
        <taxon>Archaea</taxon>
        <taxon>Methanobacteriati</taxon>
        <taxon>Methanobacteriota</taxon>
        <taxon>Stenosarchaea group</taxon>
        <taxon>Halobacteria</taxon>
        <taxon>Halobacteriales</taxon>
        <taxon>Halococcaceae</taxon>
        <taxon>Halococcus</taxon>
    </lineage>
</organism>
<dbReference type="Proteomes" id="UP000830542">
    <property type="component" value="Chromosome"/>
</dbReference>
<dbReference type="GeneID" id="71761862"/>
<accession>A0AAV3SGG0</accession>
<keyword evidence="1" id="KW-1133">Transmembrane helix</keyword>
<feature type="transmembrane region" description="Helical" evidence="1">
    <location>
        <begin position="24"/>
        <end position="46"/>
    </location>
</feature>
<dbReference type="RefSeq" id="WP_244698836.1">
    <property type="nucleotide sequence ID" value="NZ_BAAADN010000030.1"/>
</dbReference>
<evidence type="ECO:0000313" key="4">
    <source>
        <dbReference type="Proteomes" id="UP000830542"/>
    </source>
</evidence>
<dbReference type="AlphaFoldDB" id="A0AAV3SGG0"/>
<evidence type="ECO:0000313" key="3">
    <source>
        <dbReference type="EMBL" id="UOO93991.1"/>
    </source>
</evidence>
<proteinExistence type="predicted"/>
<feature type="transmembrane region" description="Helical" evidence="1">
    <location>
        <begin position="52"/>
        <end position="73"/>
    </location>
</feature>
<feature type="transmembrane region" description="Helical" evidence="1">
    <location>
        <begin position="80"/>
        <end position="105"/>
    </location>
</feature>
<sequence length="283" mass="30307">MAAERATRQRIEARLDELVAENRFTIAVVFPLVGAALLLASAAGLVGPPLRYNPYLILIGTAVMRLPLVAGLAPLFDRRAAVATGLLVAYSFGIELIGVLTGWPYGDFSYTIELGPMLFGAVPLGLPVFFLPLVFNSYLLCQLVLGELARRRAVRLVAVICTVLLVDVVLDPGTVAIGFWSYSGGVFYGVPVSNYLGWVLSATVTVFLLDYGFDRARLMDRLENCEFMLDDLVSFVVLWGSINAVFGNWVPVGVALVLAGGLVKTDRFDVAGLGGGEPGSTEG</sequence>
<gene>
    <name evidence="2" type="primary">cruF</name>
    <name evidence="2" type="ORF">GCM10008985_21180</name>
    <name evidence="3" type="ORF">MUK72_08400</name>
</gene>
<dbReference type="InterPro" id="IPR007354">
    <property type="entry name" value="CruF-like"/>
</dbReference>
<protein>
    <submittedName>
        <fullName evidence="2">Bisanhydrobacterioruberin hydratase</fullName>
    </submittedName>
    <submittedName>
        <fullName evidence="3">Carotenoid biosynthesis protein</fullName>
    </submittedName>
</protein>
<dbReference type="InterPro" id="IPR017823">
    <property type="entry name" value="CruF"/>
</dbReference>
<dbReference type="Pfam" id="PF04240">
    <property type="entry name" value="Caroten_synth"/>
    <property type="match status" value="1"/>
</dbReference>
<dbReference type="PANTHER" id="PTHR39419:SF1">
    <property type="entry name" value="SLL0814 PROTEIN"/>
    <property type="match status" value="1"/>
</dbReference>
<keyword evidence="1" id="KW-0472">Membrane</keyword>
<dbReference type="PANTHER" id="PTHR39419">
    <property type="entry name" value="SLL0814 PROTEIN"/>
    <property type="match status" value="1"/>
</dbReference>